<dbReference type="CDD" id="cd12263">
    <property type="entry name" value="RRM_ABT1_like"/>
    <property type="match status" value="1"/>
</dbReference>
<protein>
    <recommendedName>
        <fullName evidence="5">18S rRNA factor 2</fullName>
    </recommendedName>
</protein>
<accession>A0A316V0I2</accession>
<keyword evidence="3" id="KW-0694">RNA-binding</keyword>
<comment type="similarity">
    <text evidence="2">Belongs to the ESF2/ABP1 family.</text>
</comment>
<evidence type="ECO:0000256" key="3">
    <source>
        <dbReference type="ARBA" id="ARBA00022884"/>
    </source>
</evidence>
<comment type="subcellular location">
    <subcellularLocation>
        <location evidence="1">Nucleus</location>
        <location evidence="1">Nucleolus</location>
    </subcellularLocation>
</comment>
<evidence type="ECO:0000256" key="4">
    <source>
        <dbReference type="ARBA" id="ARBA00023242"/>
    </source>
</evidence>
<dbReference type="PANTHER" id="PTHR12311">
    <property type="entry name" value="ACTIVATOR OF BASAL TRANSCRIPTION 1"/>
    <property type="match status" value="1"/>
</dbReference>
<keyword evidence="7" id="KW-1185">Reference proteome</keyword>
<evidence type="ECO:0000256" key="2">
    <source>
        <dbReference type="ARBA" id="ARBA00005819"/>
    </source>
</evidence>
<dbReference type="GO" id="GO:0000472">
    <property type="term" value="P:endonucleolytic cleavage to generate mature 5'-end of SSU-rRNA from (SSU-rRNA, 5.8S rRNA, LSU-rRNA)"/>
    <property type="evidence" value="ECO:0007669"/>
    <property type="project" value="TreeGrafter"/>
</dbReference>
<name>A0A316V0I2_9BASI</name>
<dbReference type="GO" id="GO:0005730">
    <property type="term" value="C:nucleolus"/>
    <property type="evidence" value="ECO:0007669"/>
    <property type="project" value="UniProtKB-SubCell"/>
</dbReference>
<evidence type="ECO:0000256" key="5">
    <source>
        <dbReference type="ARBA" id="ARBA00032634"/>
    </source>
</evidence>
<sequence length="165" mass="19375">DRKQRKRGIIYISRIPPGMTPPKVRHLLSGFGEVERIFLQDGVGKQREREQGARRFTEGWVEFLSKSTAKLIASSLNAQPIGFVSSSSRKANKNARRWQDDVWTMKYLPGFKWHMLSEQMAHERAAHASRLRTELSQSKVEQQDYLRKVERARVARNKEERKRQR</sequence>
<reference evidence="6 7" key="1">
    <citation type="journal article" date="2018" name="Mol. Biol. Evol.">
        <title>Broad Genomic Sampling Reveals a Smut Pathogenic Ancestry of the Fungal Clade Ustilaginomycotina.</title>
        <authorList>
            <person name="Kijpornyongpan T."/>
            <person name="Mondo S.J."/>
            <person name="Barry K."/>
            <person name="Sandor L."/>
            <person name="Lee J."/>
            <person name="Lipzen A."/>
            <person name="Pangilinan J."/>
            <person name="LaButti K."/>
            <person name="Hainaut M."/>
            <person name="Henrissat B."/>
            <person name="Grigoriev I.V."/>
            <person name="Spatafora J.W."/>
            <person name="Aime M.C."/>
        </authorList>
    </citation>
    <scope>NUCLEOTIDE SEQUENCE [LARGE SCALE GENOMIC DNA]</scope>
    <source>
        <strain evidence="6 7">MCA 5214</strain>
    </source>
</reference>
<dbReference type="GO" id="GO:0034462">
    <property type="term" value="P:small-subunit processome assembly"/>
    <property type="evidence" value="ECO:0007669"/>
    <property type="project" value="TreeGrafter"/>
</dbReference>
<keyword evidence="4" id="KW-0539">Nucleus</keyword>
<dbReference type="RefSeq" id="XP_025365668.1">
    <property type="nucleotide sequence ID" value="XM_025503935.1"/>
</dbReference>
<dbReference type="PANTHER" id="PTHR12311:SF7">
    <property type="entry name" value="ACTIVATOR OF BASAL TRANSCRIPTION 1"/>
    <property type="match status" value="1"/>
</dbReference>
<dbReference type="SUPFAM" id="SSF54928">
    <property type="entry name" value="RNA-binding domain, RBD"/>
    <property type="match status" value="1"/>
</dbReference>
<dbReference type="GO" id="GO:0000447">
    <property type="term" value="P:endonucleolytic cleavage in ITS1 to separate SSU-rRNA from 5.8S rRNA and LSU-rRNA from tricistronic rRNA transcript (SSU-rRNA, 5.8S rRNA, LSU-rRNA)"/>
    <property type="evidence" value="ECO:0007669"/>
    <property type="project" value="TreeGrafter"/>
</dbReference>
<dbReference type="InterPro" id="IPR012677">
    <property type="entry name" value="Nucleotide-bd_a/b_plait_sf"/>
</dbReference>
<dbReference type="InterPro" id="IPR035979">
    <property type="entry name" value="RBD_domain_sf"/>
</dbReference>
<feature type="non-terminal residue" evidence="6">
    <location>
        <position position="165"/>
    </location>
</feature>
<dbReference type="Gene3D" id="3.30.70.330">
    <property type="match status" value="1"/>
</dbReference>
<evidence type="ECO:0000313" key="6">
    <source>
        <dbReference type="EMBL" id="PWN31056.1"/>
    </source>
</evidence>
<evidence type="ECO:0000313" key="7">
    <source>
        <dbReference type="Proteomes" id="UP000245884"/>
    </source>
</evidence>
<organism evidence="6 7">
    <name type="scientific">Jaminaea rosea</name>
    <dbReference type="NCBI Taxonomy" id="1569628"/>
    <lineage>
        <taxon>Eukaryota</taxon>
        <taxon>Fungi</taxon>
        <taxon>Dikarya</taxon>
        <taxon>Basidiomycota</taxon>
        <taxon>Ustilaginomycotina</taxon>
        <taxon>Exobasidiomycetes</taxon>
        <taxon>Microstromatales</taxon>
        <taxon>Microstromatales incertae sedis</taxon>
        <taxon>Jaminaea</taxon>
    </lineage>
</organism>
<dbReference type="GO" id="GO:0003723">
    <property type="term" value="F:RNA binding"/>
    <property type="evidence" value="ECO:0007669"/>
    <property type="project" value="UniProtKB-KW"/>
</dbReference>
<dbReference type="Proteomes" id="UP000245884">
    <property type="component" value="Unassembled WGS sequence"/>
</dbReference>
<dbReference type="STRING" id="1569628.A0A316V0I2"/>
<feature type="non-terminal residue" evidence="6">
    <location>
        <position position="1"/>
    </location>
</feature>
<dbReference type="OrthoDB" id="287393at2759"/>
<proteinExistence type="inferred from homology"/>
<evidence type="ECO:0000256" key="1">
    <source>
        <dbReference type="ARBA" id="ARBA00004604"/>
    </source>
</evidence>
<dbReference type="GeneID" id="37025758"/>
<dbReference type="AlphaFoldDB" id="A0A316V0I2"/>
<dbReference type="GO" id="GO:0000480">
    <property type="term" value="P:endonucleolytic cleavage in 5'-ETS of tricistronic rRNA transcript (SSU-rRNA, 5.8S rRNA, LSU-rRNA)"/>
    <property type="evidence" value="ECO:0007669"/>
    <property type="project" value="TreeGrafter"/>
</dbReference>
<dbReference type="InterPro" id="IPR034353">
    <property type="entry name" value="ABT1/ESF2_RRM"/>
</dbReference>
<gene>
    <name evidence="6" type="ORF">BDZ90DRAFT_205408</name>
</gene>
<dbReference type="InterPro" id="IPR039119">
    <property type="entry name" value="ABT1/Esf2"/>
</dbReference>
<dbReference type="EMBL" id="KZ819662">
    <property type="protein sequence ID" value="PWN31056.1"/>
    <property type="molecule type" value="Genomic_DNA"/>
</dbReference>